<protein>
    <submittedName>
        <fullName evidence="1">Uncharacterized protein</fullName>
    </submittedName>
</protein>
<sequence>MLKAKLKLLNHSYDVTIFQAPQFLQQKGYKAVYRTSLIGNSHHDVLDRTFRLFNVADRIPADYEGTYIRTGDIIMIDEGWFGKHYYQLQTGGWKKINRIQVR</sequence>
<organism evidence="1 2">
    <name type="scientific">Pseudoneobacillus rhizosphaerae</name>
    <dbReference type="NCBI Taxonomy" id="2880968"/>
    <lineage>
        <taxon>Bacteria</taxon>
        <taxon>Bacillati</taxon>
        <taxon>Bacillota</taxon>
        <taxon>Bacilli</taxon>
        <taxon>Bacillales</taxon>
        <taxon>Bacillaceae</taxon>
        <taxon>Pseudoneobacillus</taxon>
    </lineage>
</organism>
<gene>
    <name evidence="1" type="ORF">NEOCIP111885_03635</name>
</gene>
<dbReference type="AlphaFoldDB" id="A0A9C7GD30"/>
<dbReference type="RefSeq" id="WP_230498123.1">
    <property type="nucleotide sequence ID" value="NZ_CAKJTG010000025.1"/>
</dbReference>
<name>A0A9C7GD30_9BACI</name>
<proteinExistence type="predicted"/>
<keyword evidence="2" id="KW-1185">Reference proteome</keyword>
<comment type="caution">
    <text evidence="1">The sequence shown here is derived from an EMBL/GenBank/DDBJ whole genome shotgun (WGS) entry which is preliminary data.</text>
</comment>
<evidence type="ECO:0000313" key="2">
    <source>
        <dbReference type="Proteomes" id="UP000789845"/>
    </source>
</evidence>
<reference evidence="1" key="1">
    <citation type="submission" date="2021-10" db="EMBL/GenBank/DDBJ databases">
        <authorList>
            <person name="Criscuolo A."/>
        </authorList>
    </citation>
    <scope>NUCLEOTIDE SEQUENCE</scope>
    <source>
        <strain evidence="1">CIP111885</strain>
    </source>
</reference>
<dbReference type="EMBL" id="CAKJTG010000025">
    <property type="protein sequence ID" value="CAG9609892.1"/>
    <property type="molecule type" value="Genomic_DNA"/>
</dbReference>
<accession>A0A9C7GD30</accession>
<dbReference type="Proteomes" id="UP000789845">
    <property type="component" value="Unassembled WGS sequence"/>
</dbReference>
<evidence type="ECO:0000313" key="1">
    <source>
        <dbReference type="EMBL" id="CAG9609892.1"/>
    </source>
</evidence>